<evidence type="ECO:0000256" key="3">
    <source>
        <dbReference type="ARBA" id="ARBA00004729"/>
    </source>
</evidence>
<dbReference type="GO" id="GO:0003861">
    <property type="term" value="F:3-isopropylmalate dehydratase activity"/>
    <property type="evidence" value="ECO:0007669"/>
    <property type="project" value="UniProtKB-EC"/>
</dbReference>
<evidence type="ECO:0000256" key="6">
    <source>
        <dbReference type="ARBA" id="ARBA00022430"/>
    </source>
</evidence>
<evidence type="ECO:0000259" key="11">
    <source>
        <dbReference type="Pfam" id="PF00694"/>
    </source>
</evidence>
<dbReference type="InterPro" id="IPR000573">
    <property type="entry name" value="AconitaseA/IPMdHydase_ssu_swvl"/>
</dbReference>
<dbReference type="InterPro" id="IPR050075">
    <property type="entry name" value="LeuD"/>
</dbReference>
<evidence type="ECO:0000256" key="2">
    <source>
        <dbReference type="ARBA" id="ARBA00002695"/>
    </source>
</evidence>
<dbReference type="Pfam" id="PF00694">
    <property type="entry name" value="Aconitase_C"/>
    <property type="match status" value="1"/>
</dbReference>
<dbReference type="PANTHER" id="PTHR43345:SF5">
    <property type="entry name" value="3-ISOPROPYLMALATE DEHYDRATASE SMALL SUBUNIT"/>
    <property type="match status" value="1"/>
</dbReference>
<comment type="caution">
    <text evidence="12">The sequence shown here is derived from an EMBL/GenBank/DDBJ whole genome shotgun (WGS) entry which is preliminary data.</text>
</comment>
<dbReference type="PANTHER" id="PTHR43345">
    <property type="entry name" value="3-ISOPROPYLMALATE DEHYDRATASE SMALL SUBUNIT 2-RELATED-RELATED"/>
    <property type="match status" value="1"/>
</dbReference>
<comment type="similarity">
    <text evidence="4 10">Belongs to the LeuD family. LeuD type 1 subfamily.</text>
</comment>
<keyword evidence="6 10" id="KW-0432">Leucine biosynthesis</keyword>
<accession>A0ABV9JG94</accession>
<comment type="function">
    <text evidence="2 10">Catalyzes the isomerization between 2-isopropylmalate and 3-isopropylmalate, via the formation of 2-isopropylmaleate.</text>
</comment>
<dbReference type="NCBIfam" id="NF002458">
    <property type="entry name" value="PRK01641.1"/>
    <property type="match status" value="1"/>
</dbReference>
<dbReference type="InterPro" id="IPR015928">
    <property type="entry name" value="Aconitase/3IPM_dehydase_swvl"/>
</dbReference>
<evidence type="ECO:0000256" key="9">
    <source>
        <dbReference type="ARBA" id="ARBA00023304"/>
    </source>
</evidence>
<dbReference type="InterPro" id="IPR004431">
    <property type="entry name" value="3-IsopropMal_deHydase_ssu"/>
</dbReference>
<evidence type="ECO:0000256" key="8">
    <source>
        <dbReference type="ARBA" id="ARBA00023239"/>
    </source>
</evidence>
<dbReference type="InterPro" id="IPR033940">
    <property type="entry name" value="IPMI_Swivel"/>
</dbReference>
<dbReference type="SUPFAM" id="SSF52016">
    <property type="entry name" value="LeuD/IlvD-like"/>
    <property type="match status" value="1"/>
</dbReference>
<feature type="domain" description="Aconitase A/isopropylmalate dehydratase small subunit swivel" evidence="11">
    <location>
        <begin position="1"/>
        <end position="124"/>
    </location>
</feature>
<dbReference type="EC" id="4.2.1.33" evidence="10"/>
<dbReference type="HAMAP" id="MF_01031">
    <property type="entry name" value="LeuD_type1"/>
    <property type="match status" value="1"/>
</dbReference>
<dbReference type="EMBL" id="JBHSGD010000005">
    <property type="protein sequence ID" value="MFC4652420.1"/>
    <property type="molecule type" value="Genomic_DNA"/>
</dbReference>
<evidence type="ECO:0000256" key="5">
    <source>
        <dbReference type="ARBA" id="ARBA00011271"/>
    </source>
</evidence>
<evidence type="ECO:0000313" key="13">
    <source>
        <dbReference type="Proteomes" id="UP001595987"/>
    </source>
</evidence>
<evidence type="ECO:0000256" key="10">
    <source>
        <dbReference type="HAMAP-Rule" id="MF_01031"/>
    </source>
</evidence>
<organism evidence="12 13">
    <name type="scientific">Lactococcus nasutitermitis</name>
    <dbReference type="NCBI Taxonomy" id="1652957"/>
    <lineage>
        <taxon>Bacteria</taxon>
        <taxon>Bacillati</taxon>
        <taxon>Bacillota</taxon>
        <taxon>Bacilli</taxon>
        <taxon>Lactobacillales</taxon>
        <taxon>Streptococcaceae</taxon>
        <taxon>Lactococcus</taxon>
    </lineage>
</organism>
<protein>
    <recommendedName>
        <fullName evidence="10">3-isopropylmalate dehydratase small subunit</fullName>
        <ecNumber evidence="10">4.2.1.33</ecNumber>
    </recommendedName>
    <alternativeName>
        <fullName evidence="10">Alpha-IPM isomerase</fullName>
        <shortName evidence="10">IPMI</shortName>
    </alternativeName>
    <alternativeName>
        <fullName evidence="10">Isopropylmalate isomerase</fullName>
    </alternativeName>
</protein>
<evidence type="ECO:0000256" key="1">
    <source>
        <dbReference type="ARBA" id="ARBA00000491"/>
    </source>
</evidence>
<dbReference type="NCBIfam" id="TIGR00171">
    <property type="entry name" value="leuD"/>
    <property type="match status" value="1"/>
</dbReference>
<dbReference type="Proteomes" id="UP001595987">
    <property type="component" value="Unassembled WGS sequence"/>
</dbReference>
<keyword evidence="7 10" id="KW-0028">Amino-acid biosynthesis</keyword>
<keyword evidence="13" id="KW-1185">Reference proteome</keyword>
<dbReference type="CDD" id="cd01577">
    <property type="entry name" value="IPMI_Swivel"/>
    <property type="match status" value="1"/>
</dbReference>
<dbReference type="Gene3D" id="3.20.19.10">
    <property type="entry name" value="Aconitase, domain 4"/>
    <property type="match status" value="1"/>
</dbReference>
<reference evidence="13" key="1">
    <citation type="journal article" date="2019" name="Int. J. Syst. Evol. Microbiol.">
        <title>The Global Catalogue of Microorganisms (GCM) 10K type strain sequencing project: providing services to taxonomists for standard genome sequencing and annotation.</title>
        <authorList>
            <consortium name="The Broad Institute Genomics Platform"/>
            <consortium name="The Broad Institute Genome Sequencing Center for Infectious Disease"/>
            <person name="Wu L."/>
            <person name="Ma J."/>
        </authorList>
    </citation>
    <scope>NUCLEOTIDE SEQUENCE [LARGE SCALE GENOMIC DNA]</scope>
    <source>
        <strain evidence="13">CCUG 63287</strain>
    </source>
</reference>
<evidence type="ECO:0000256" key="7">
    <source>
        <dbReference type="ARBA" id="ARBA00022605"/>
    </source>
</evidence>
<sequence>MEKLTTYTGTTVPLMNDNIDTDQIIPKQFLKAIDKKGFGKNLFFEWRYADKDYNENPDFVLNQPEYRQASILISGDNFGSGSSREHAAWAIADYGFRIVIAGSFSDIFYNNSLKNGLLPIVQPRDVLAELSKISSTENITVDLPNQTIIASTGTYHFDIDATWKHKLENGLDDIGITLQYEDAISTYESKRPSYWQD</sequence>
<keyword evidence="8 10" id="KW-0456">Lyase</keyword>
<dbReference type="RefSeq" id="WP_213534874.1">
    <property type="nucleotide sequence ID" value="NZ_BOVQ01000004.1"/>
</dbReference>
<comment type="subunit">
    <text evidence="5 10">Heterodimer of LeuC and LeuD.</text>
</comment>
<comment type="pathway">
    <text evidence="3 10">Amino-acid biosynthesis; L-leucine biosynthesis; L-leucine from 3-methyl-2-oxobutanoate: step 2/4.</text>
</comment>
<gene>
    <name evidence="10 12" type="primary">leuD</name>
    <name evidence="12" type="ORF">ACFO26_05810</name>
</gene>
<name>A0ABV9JG94_9LACT</name>
<comment type="catalytic activity">
    <reaction evidence="1 10">
        <text>(2R,3S)-3-isopropylmalate = (2S)-2-isopropylmalate</text>
        <dbReference type="Rhea" id="RHEA:32287"/>
        <dbReference type="ChEBI" id="CHEBI:1178"/>
        <dbReference type="ChEBI" id="CHEBI:35121"/>
        <dbReference type="EC" id="4.2.1.33"/>
    </reaction>
</comment>
<proteinExistence type="inferred from homology"/>
<keyword evidence="9 10" id="KW-0100">Branched-chain amino acid biosynthesis</keyword>
<evidence type="ECO:0000256" key="4">
    <source>
        <dbReference type="ARBA" id="ARBA00009845"/>
    </source>
</evidence>
<evidence type="ECO:0000313" key="12">
    <source>
        <dbReference type="EMBL" id="MFC4652420.1"/>
    </source>
</evidence>